<dbReference type="InterPro" id="IPR014777">
    <property type="entry name" value="4pyrrole_Mease_sub1"/>
</dbReference>
<comment type="similarity">
    <text evidence="6">Belongs to the methyltransferase superfamily. RsmI family.</text>
</comment>
<dbReference type="NCBIfam" id="TIGR00096">
    <property type="entry name" value="16S rRNA (cytidine(1402)-2'-O)-methyltransferase"/>
    <property type="match status" value="1"/>
</dbReference>
<dbReference type="PROSITE" id="PS01296">
    <property type="entry name" value="RSMI"/>
    <property type="match status" value="1"/>
</dbReference>
<dbReference type="EC" id="2.1.1.198" evidence="6"/>
<keyword evidence="2 6" id="KW-0698">rRNA processing</keyword>
<dbReference type="InterPro" id="IPR035996">
    <property type="entry name" value="4pyrrol_Methylase_sf"/>
</dbReference>
<proteinExistence type="inferred from homology"/>
<gene>
    <name evidence="6" type="primary">rsmI</name>
    <name evidence="8" type="ordered locus">LI0224</name>
</gene>
<dbReference type="EMBL" id="AM180252">
    <property type="protein sequence ID" value="CAJ54280.1"/>
    <property type="molecule type" value="Genomic_DNA"/>
</dbReference>
<evidence type="ECO:0000313" key="9">
    <source>
        <dbReference type="Proteomes" id="UP000002430"/>
    </source>
</evidence>
<dbReference type="InterPro" id="IPR014776">
    <property type="entry name" value="4pyrrole_Mease_sub2"/>
</dbReference>
<protein>
    <recommendedName>
        <fullName evidence="6">Ribosomal RNA small subunit methyltransferase I</fullName>
        <ecNumber evidence="6">2.1.1.198</ecNumber>
    </recommendedName>
    <alternativeName>
        <fullName evidence="6">16S rRNA 2'-O-ribose C1402 methyltransferase</fullName>
    </alternativeName>
    <alternativeName>
        <fullName evidence="6">rRNA (cytidine-2'-O-)-methyltransferase RsmI</fullName>
    </alternativeName>
</protein>
<dbReference type="PIRSF" id="PIRSF005917">
    <property type="entry name" value="MTase_YraL"/>
    <property type="match status" value="1"/>
</dbReference>
<dbReference type="PANTHER" id="PTHR46111:SF1">
    <property type="entry name" value="RIBOSOMAL RNA SMALL SUBUNIT METHYLTRANSFERASE I"/>
    <property type="match status" value="1"/>
</dbReference>
<dbReference type="Pfam" id="PF00590">
    <property type="entry name" value="TP_methylase"/>
    <property type="match status" value="1"/>
</dbReference>
<keyword evidence="4 6" id="KW-0808">Transferase</keyword>
<organism evidence="8 9">
    <name type="scientific">Lawsonia intracellularis (strain PHE/MN1-00)</name>
    <dbReference type="NCBI Taxonomy" id="363253"/>
    <lineage>
        <taxon>Bacteria</taxon>
        <taxon>Pseudomonadati</taxon>
        <taxon>Thermodesulfobacteriota</taxon>
        <taxon>Desulfovibrionia</taxon>
        <taxon>Desulfovibrionales</taxon>
        <taxon>Desulfovibrionaceae</taxon>
        <taxon>Lawsonia</taxon>
    </lineage>
</organism>
<dbReference type="CDD" id="cd11648">
    <property type="entry name" value="RsmI"/>
    <property type="match status" value="1"/>
</dbReference>
<dbReference type="GO" id="GO:0005737">
    <property type="term" value="C:cytoplasm"/>
    <property type="evidence" value="ECO:0007669"/>
    <property type="project" value="UniProtKB-SubCell"/>
</dbReference>
<dbReference type="STRING" id="363253.LI0224"/>
<dbReference type="PANTHER" id="PTHR46111">
    <property type="entry name" value="RIBOSOMAL RNA SMALL SUBUNIT METHYLTRANSFERASE I"/>
    <property type="match status" value="1"/>
</dbReference>
<dbReference type="eggNOG" id="COG0313">
    <property type="taxonomic scope" value="Bacteria"/>
</dbReference>
<keyword evidence="3 6" id="KW-0489">Methyltransferase</keyword>
<dbReference type="GO" id="GO:0070677">
    <property type="term" value="F:rRNA (cytosine-2'-O-)-methyltransferase activity"/>
    <property type="evidence" value="ECO:0007669"/>
    <property type="project" value="UniProtKB-UniRule"/>
</dbReference>
<comment type="function">
    <text evidence="6">Catalyzes the 2'-O-methylation of the ribose of cytidine 1402 (C1402) in 16S rRNA.</text>
</comment>
<dbReference type="AlphaFoldDB" id="Q1MRU6"/>
<reference evidence="8 9" key="1">
    <citation type="submission" date="2005-11" db="EMBL/GenBank/DDBJ databases">
        <title>The complete genome sequence of Lawsonia intracellularis: the causative agent of proliferative enteropathy.</title>
        <authorList>
            <person name="Kaur K."/>
            <person name="Zhang Q."/>
            <person name="Beckler D."/>
            <person name="Munir S."/>
            <person name="Li L."/>
            <person name="Kinsley K."/>
            <person name="Herron L."/>
            <person name="Peterson A."/>
            <person name="May B."/>
            <person name="Singh S."/>
            <person name="Gebhart C."/>
            <person name="Kapur V."/>
        </authorList>
    </citation>
    <scope>NUCLEOTIDE SEQUENCE [LARGE SCALE GENOMIC DNA]</scope>
    <source>
        <strain evidence="8 9">PHE/MN1-00</strain>
    </source>
</reference>
<evidence type="ECO:0000256" key="2">
    <source>
        <dbReference type="ARBA" id="ARBA00022552"/>
    </source>
</evidence>
<comment type="catalytic activity">
    <reaction evidence="6">
        <text>cytidine(1402) in 16S rRNA + S-adenosyl-L-methionine = 2'-O-methylcytidine(1402) in 16S rRNA + S-adenosyl-L-homocysteine + H(+)</text>
        <dbReference type="Rhea" id="RHEA:42924"/>
        <dbReference type="Rhea" id="RHEA-COMP:10285"/>
        <dbReference type="Rhea" id="RHEA-COMP:10286"/>
        <dbReference type="ChEBI" id="CHEBI:15378"/>
        <dbReference type="ChEBI" id="CHEBI:57856"/>
        <dbReference type="ChEBI" id="CHEBI:59789"/>
        <dbReference type="ChEBI" id="CHEBI:74495"/>
        <dbReference type="ChEBI" id="CHEBI:82748"/>
        <dbReference type="EC" id="2.1.1.198"/>
    </reaction>
</comment>
<dbReference type="InterPro" id="IPR000878">
    <property type="entry name" value="4pyrrol_Mease"/>
</dbReference>
<dbReference type="HAMAP" id="MF_01877">
    <property type="entry name" value="16SrRNA_methyltr_I"/>
    <property type="match status" value="1"/>
</dbReference>
<keyword evidence="9" id="KW-1185">Reference proteome</keyword>
<dbReference type="InterPro" id="IPR018063">
    <property type="entry name" value="SAM_MeTrfase_RsmI_CS"/>
</dbReference>
<accession>Q1MRU6</accession>
<evidence type="ECO:0000256" key="3">
    <source>
        <dbReference type="ARBA" id="ARBA00022603"/>
    </source>
</evidence>
<sequence length="276" mass="30825">MSLNSTKLWIVATPLGNPGDLSIRAKSVLESVDIVLAEDTRRAGLLCQHCNIVVKKFLSFHDHNEEKKLKPLLTMLSSGKTLALISDAGMPIISDPGYCLVNACRKASIPVSVVPGPSAPITALVGSGIIPHPFTFLGFLPRDFIEQEKIFSSFIMLSHTLVFFERKNRLINTLKNAYTVLGNREVCIARELTKLHEEFLFFNLGEEVTFKNLLGELTVIISPPKEKHITEHSILYKIITEEKKYGGTAREVAKRVQTRTMGWTTKQIYSIITSRS</sequence>
<dbReference type="OrthoDB" id="9809084at2"/>
<evidence type="ECO:0000256" key="1">
    <source>
        <dbReference type="ARBA" id="ARBA00022490"/>
    </source>
</evidence>
<comment type="subcellular location">
    <subcellularLocation>
        <location evidence="6">Cytoplasm</location>
    </subcellularLocation>
</comment>
<evidence type="ECO:0000259" key="7">
    <source>
        <dbReference type="Pfam" id="PF00590"/>
    </source>
</evidence>
<dbReference type="HOGENOM" id="CLU_044779_4_0_7"/>
<dbReference type="SUPFAM" id="SSF53790">
    <property type="entry name" value="Tetrapyrrole methylase"/>
    <property type="match status" value="1"/>
</dbReference>
<keyword evidence="5 6" id="KW-0949">S-adenosyl-L-methionine</keyword>
<dbReference type="Gene3D" id="3.40.1010.10">
    <property type="entry name" value="Cobalt-precorrin-4 Transmethylase, Domain 1"/>
    <property type="match status" value="1"/>
</dbReference>
<dbReference type="RefSeq" id="WP_011526306.1">
    <property type="nucleotide sequence ID" value="NC_008011.1"/>
</dbReference>
<evidence type="ECO:0000256" key="5">
    <source>
        <dbReference type="ARBA" id="ARBA00022691"/>
    </source>
</evidence>
<name>Q1MRU6_LAWIP</name>
<dbReference type="KEGG" id="lip:LI0224"/>
<dbReference type="InterPro" id="IPR008189">
    <property type="entry name" value="rRNA_ssu_MeTfrase_I"/>
</dbReference>
<dbReference type="Proteomes" id="UP000002430">
    <property type="component" value="Chromosome"/>
</dbReference>
<evidence type="ECO:0000313" key="8">
    <source>
        <dbReference type="EMBL" id="CAJ54280.1"/>
    </source>
</evidence>
<feature type="domain" description="Tetrapyrrole methylase" evidence="7">
    <location>
        <begin position="7"/>
        <end position="206"/>
    </location>
</feature>
<evidence type="ECO:0000256" key="6">
    <source>
        <dbReference type="HAMAP-Rule" id="MF_01877"/>
    </source>
</evidence>
<keyword evidence="1 6" id="KW-0963">Cytoplasm</keyword>
<dbReference type="Gene3D" id="3.30.950.10">
    <property type="entry name" value="Methyltransferase, Cobalt-precorrin-4 Transmethylase, Domain 2"/>
    <property type="match status" value="1"/>
</dbReference>
<evidence type="ECO:0000256" key="4">
    <source>
        <dbReference type="ARBA" id="ARBA00022679"/>
    </source>
</evidence>